<proteinExistence type="predicted"/>
<dbReference type="Gene3D" id="3.90.79.10">
    <property type="entry name" value="Nucleoside Triphosphate Pyrophosphohydrolase"/>
    <property type="match status" value="1"/>
</dbReference>
<comment type="caution">
    <text evidence="1">The sequence shown here is derived from an EMBL/GenBank/DDBJ whole genome shotgun (WGS) entry which is preliminary data.</text>
</comment>
<accession>A0A6V8KPP7</accession>
<dbReference type="AlphaFoldDB" id="A0A6V8KPP7"/>
<organism evidence="1 2">
    <name type="scientific">Phytohabitans houttuyneae</name>
    <dbReference type="NCBI Taxonomy" id="1076126"/>
    <lineage>
        <taxon>Bacteria</taxon>
        <taxon>Bacillati</taxon>
        <taxon>Actinomycetota</taxon>
        <taxon>Actinomycetes</taxon>
        <taxon>Micromonosporales</taxon>
        <taxon>Micromonosporaceae</taxon>
    </lineage>
</organism>
<protein>
    <submittedName>
        <fullName evidence="1">DUF4916 domain-containing protein</fullName>
    </submittedName>
</protein>
<dbReference type="Proteomes" id="UP000482800">
    <property type="component" value="Unassembled WGS sequence"/>
</dbReference>
<dbReference type="InterPro" id="IPR032582">
    <property type="entry name" value="DUF4916"/>
</dbReference>
<keyword evidence="2" id="KW-1185">Reference proteome</keyword>
<gene>
    <name evidence="1" type="ORF">Phou_085210</name>
</gene>
<dbReference type="SUPFAM" id="SSF55811">
    <property type="entry name" value="Nudix"/>
    <property type="match status" value="1"/>
</dbReference>
<dbReference type="RefSeq" id="WP_173068021.1">
    <property type="nucleotide sequence ID" value="NZ_BAABGO010000039.1"/>
</dbReference>
<reference evidence="1 2" key="1">
    <citation type="submission" date="2020-03" db="EMBL/GenBank/DDBJ databases">
        <title>Whole genome shotgun sequence of Phytohabitans houttuyneae NBRC 108639.</title>
        <authorList>
            <person name="Komaki H."/>
            <person name="Tamura T."/>
        </authorList>
    </citation>
    <scope>NUCLEOTIDE SEQUENCE [LARGE SCALE GENOMIC DNA]</scope>
    <source>
        <strain evidence="1 2">NBRC 108639</strain>
    </source>
</reference>
<name>A0A6V8KPP7_9ACTN</name>
<reference evidence="1 2" key="2">
    <citation type="submission" date="2020-03" db="EMBL/GenBank/DDBJ databases">
        <authorList>
            <person name="Ichikawa N."/>
            <person name="Kimura A."/>
            <person name="Kitahashi Y."/>
            <person name="Uohara A."/>
        </authorList>
    </citation>
    <scope>NUCLEOTIDE SEQUENCE [LARGE SCALE GENOMIC DNA]</scope>
    <source>
        <strain evidence="1 2">NBRC 108639</strain>
    </source>
</reference>
<sequence>MTDIIGAGERWIPAGEYARILARVPIACVDLLPLSADDRPRVGLIHRDTPAGPGWCLVGGAVLRDEPLAAAVTRHLAATLGGAVTLTALAYATTVEYFTQPGIGDFHDPRKHAIAHTYTGVCAGTPEPAGEADRFAWFETDRLPPDEEFGFGQGRVVRRILGQFSSHG</sequence>
<dbReference type="InterPro" id="IPR015797">
    <property type="entry name" value="NUDIX_hydrolase-like_dom_sf"/>
</dbReference>
<dbReference type="EMBL" id="BLPF01000003">
    <property type="protein sequence ID" value="GFJ84341.1"/>
    <property type="molecule type" value="Genomic_DNA"/>
</dbReference>
<evidence type="ECO:0000313" key="2">
    <source>
        <dbReference type="Proteomes" id="UP000482800"/>
    </source>
</evidence>
<dbReference type="Pfam" id="PF16262">
    <property type="entry name" value="DUF4916"/>
    <property type="match status" value="1"/>
</dbReference>
<evidence type="ECO:0000313" key="1">
    <source>
        <dbReference type="EMBL" id="GFJ84341.1"/>
    </source>
</evidence>